<evidence type="ECO:0000313" key="1">
    <source>
        <dbReference type="EMBL" id="KAJ7318869.1"/>
    </source>
</evidence>
<proteinExistence type="predicted"/>
<protein>
    <submittedName>
        <fullName evidence="1">Uncharacterized protein</fullName>
    </submittedName>
</protein>
<reference evidence="1" key="1">
    <citation type="submission" date="2023-01" db="EMBL/GenBank/DDBJ databases">
        <title>Genome assembly of the deep-sea coral Lophelia pertusa.</title>
        <authorList>
            <person name="Herrera S."/>
            <person name="Cordes E."/>
        </authorList>
    </citation>
    <scope>NUCLEOTIDE SEQUENCE</scope>
    <source>
        <strain evidence="1">USNM1676648</strain>
        <tissue evidence="1">Polyp</tissue>
    </source>
</reference>
<evidence type="ECO:0000313" key="2">
    <source>
        <dbReference type="Proteomes" id="UP001163046"/>
    </source>
</evidence>
<organism evidence="1 2">
    <name type="scientific">Desmophyllum pertusum</name>
    <dbReference type="NCBI Taxonomy" id="174260"/>
    <lineage>
        <taxon>Eukaryota</taxon>
        <taxon>Metazoa</taxon>
        <taxon>Cnidaria</taxon>
        <taxon>Anthozoa</taxon>
        <taxon>Hexacorallia</taxon>
        <taxon>Scleractinia</taxon>
        <taxon>Caryophylliina</taxon>
        <taxon>Caryophylliidae</taxon>
        <taxon>Desmophyllum</taxon>
    </lineage>
</organism>
<name>A0A9X0CDL4_9CNID</name>
<keyword evidence="2" id="KW-1185">Reference proteome</keyword>
<dbReference type="AlphaFoldDB" id="A0A9X0CDL4"/>
<dbReference type="EMBL" id="MU827846">
    <property type="protein sequence ID" value="KAJ7318869.1"/>
    <property type="molecule type" value="Genomic_DNA"/>
</dbReference>
<accession>A0A9X0CDL4</accession>
<comment type="caution">
    <text evidence="1">The sequence shown here is derived from an EMBL/GenBank/DDBJ whole genome shotgun (WGS) entry which is preliminary data.</text>
</comment>
<dbReference type="Proteomes" id="UP001163046">
    <property type="component" value="Unassembled WGS sequence"/>
</dbReference>
<gene>
    <name evidence="1" type="ORF">OS493_037280</name>
</gene>
<sequence>MFLGIAVLDAEYNDCVSRIQLTRQEDKGGGREIRTSLQDLNTPFTTPKEVIKDFTGFILQARPRRGRIARNDSYLEALLEKASSKTMEEKEKAKLEMSEEDVVRFCFQWRLPHLCCLALGLSNSTVLEQL</sequence>